<keyword evidence="3" id="KW-1185">Reference proteome</keyword>
<feature type="region of interest" description="Disordered" evidence="1">
    <location>
        <begin position="1"/>
        <end position="378"/>
    </location>
</feature>
<feature type="region of interest" description="Disordered" evidence="1">
    <location>
        <begin position="588"/>
        <end position="608"/>
    </location>
</feature>
<feature type="compositionally biased region" description="Low complexity" evidence="1">
    <location>
        <begin position="824"/>
        <end position="847"/>
    </location>
</feature>
<organism evidence="2 3">
    <name type="scientific">Aspergillus coremiiformis</name>
    <dbReference type="NCBI Taxonomy" id="138285"/>
    <lineage>
        <taxon>Eukaryota</taxon>
        <taxon>Fungi</taxon>
        <taxon>Dikarya</taxon>
        <taxon>Ascomycota</taxon>
        <taxon>Pezizomycotina</taxon>
        <taxon>Eurotiomycetes</taxon>
        <taxon>Eurotiomycetidae</taxon>
        <taxon>Eurotiales</taxon>
        <taxon>Aspergillaceae</taxon>
        <taxon>Aspergillus</taxon>
        <taxon>Aspergillus subgen. Circumdati</taxon>
    </lineage>
</organism>
<feature type="compositionally biased region" description="Basic and acidic residues" evidence="1">
    <location>
        <begin position="115"/>
        <end position="126"/>
    </location>
</feature>
<feature type="compositionally biased region" description="Polar residues" evidence="1">
    <location>
        <begin position="497"/>
        <end position="507"/>
    </location>
</feature>
<feature type="region of interest" description="Disordered" evidence="1">
    <location>
        <begin position="434"/>
        <end position="528"/>
    </location>
</feature>
<feature type="compositionally biased region" description="Polar residues" evidence="1">
    <location>
        <begin position="965"/>
        <end position="982"/>
    </location>
</feature>
<dbReference type="AlphaFoldDB" id="A0A5N6YT86"/>
<dbReference type="OrthoDB" id="4505596at2759"/>
<feature type="compositionally biased region" description="Low complexity" evidence="1">
    <location>
        <begin position="435"/>
        <end position="453"/>
    </location>
</feature>
<feature type="compositionally biased region" description="Polar residues" evidence="1">
    <location>
        <begin position="760"/>
        <end position="772"/>
    </location>
</feature>
<feature type="compositionally biased region" description="Low complexity" evidence="1">
    <location>
        <begin position="508"/>
        <end position="528"/>
    </location>
</feature>
<evidence type="ECO:0008006" key="4">
    <source>
        <dbReference type="Google" id="ProtNLM"/>
    </source>
</evidence>
<feature type="region of interest" description="Disordered" evidence="1">
    <location>
        <begin position="730"/>
        <end position="982"/>
    </location>
</feature>
<evidence type="ECO:0000313" key="3">
    <source>
        <dbReference type="Proteomes" id="UP000327118"/>
    </source>
</evidence>
<feature type="compositionally biased region" description="Polar residues" evidence="1">
    <location>
        <begin position="257"/>
        <end position="271"/>
    </location>
</feature>
<feature type="compositionally biased region" description="Low complexity" evidence="1">
    <location>
        <begin position="904"/>
        <end position="920"/>
    </location>
</feature>
<sequence>MVDSNSVTCGEASPGPSVVDLTPNKTFSHTSRQARRELELNTSHPSRLAYSLPPTPIASSFEEALSSPQRNKRHRSVNYYEKTPQSKGVETSDHKTPSFSAQPSGSTSRKSSRSRRSDNTNKETVKACDATGDQAVTPSSSNAKHKSQSEQSTQPTDPQDKPQNRRKTSAGQAEVSDKKKPKHNPSNPSNMGAAISSNRKTRKSMPAKLNGAESAESAEKATPKSKLVTRLATPLSRKDRKSKGVVQSDRVPKSTPRAKSQSTPAVNSTSKAAKAQTDGATDPVTPAERAPVSTPNNTTTRSRRRDRKSARRPTTDRSQRSNVSSHPATVTNTDETEERQPAIQDSDKSAAQDSDNGSSEPQQTKKRPSNTVTLNLGRKSLESFVQKTLEPMSHSHEVADSVEGTPVHVYDDSFHFDYDADMYRNNFGLDGQMDAPASPTSFSTTTSTAARTSGRTRKPTIRALESLESERRFRRPRAQTPGKAGASAREKPDDKPSSAQKSAHQSKTAPAEPAQAPPAQASPTQALSAPPHLDVAAFARRIFELAVAAVSDDFVPVTGADTWLEELRKEHQGKGKTEVTAAGAVVEGESRPPSENNPTETWTDEDGWMHTGQVNDFGEEVMIVGPDFEWYRPNNTYGDKQLPLPPVRLRSLEQSAKDRIFGFPPRIGERNLPHETNLPFVMEDVYHERAKIKAREAARQKGITVDRSMSVAQIEALIGSYGTADSLQASEASAPVKSSKHDKPVRSRKRRRTEPVPQSEAPSTKESTTGRTQKPKKRRKNTVGTSAPTPTPTPIPTEPEPSSEKPKTLKLKLIFSKRELPAASSSSSSSSSSSTTTTTTTNTTNTSDKSKKRPHSEIETDGDNSASNRPSKSPKLTPPNPTATPKRLLKLSTPKQGQKEKNNAAPTSAPELPAPEATTPIDQNSHTTPGGRPRRRAAAALMAEFQNHKEERARRANARRKTNTDIPNETNPGQSNGLVKQP</sequence>
<accession>A0A5N6YT86</accession>
<evidence type="ECO:0000313" key="2">
    <source>
        <dbReference type="EMBL" id="KAE8348704.1"/>
    </source>
</evidence>
<protein>
    <recommendedName>
        <fullName evidence="4">GPI-anchored cell surface glycoprotein</fullName>
    </recommendedName>
</protein>
<dbReference type="EMBL" id="ML739418">
    <property type="protein sequence ID" value="KAE8348704.1"/>
    <property type="molecule type" value="Genomic_DNA"/>
</dbReference>
<reference evidence="3" key="1">
    <citation type="submission" date="2019-04" db="EMBL/GenBank/DDBJ databases">
        <title>Friends and foes A comparative genomics studyof 23 Aspergillus species from section Flavi.</title>
        <authorList>
            <consortium name="DOE Joint Genome Institute"/>
            <person name="Kjaerbolling I."/>
            <person name="Vesth T."/>
            <person name="Frisvad J.C."/>
            <person name="Nybo J.L."/>
            <person name="Theobald S."/>
            <person name="Kildgaard S."/>
            <person name="Isbrandt T."/>
            <person name="Kuo A."/>
            <person name="Sato A."/>
            <person name="Lyhne E.K."/>
            <person name="Kogle M.E."/>
            <person name="Wiebenga A."/>
            <person name="Kun R.S."/>
            <person name="Lubbers R.J."/>
            <person name="Makela M.R."/>
            <person name="Barry K."/>
            <person name="Chovatia M."/>
            <person name="Clum A."/>
            <person name="Daum C."/>
            <person name="Haridas S."/>
            <person name="He G."/>
            <person name="LaButti K."/>
            <person name="Lipzen A."/>
            <person name="Mondo S."/>
            <person name="Riley R."/>
            <person name="Salamov A."/>
            <person name="Simmons B.A."/>
            <person name="Magnuson J.K."/>
            <person name="Henrissat B."/>
            <person name="Mortensen U.H."/>
            <person name="Larsen T.O."/>
            <person name="Devries R.P."/>
            <person name="Grigoriev I.V."/>
            <person name="Machida M."/>
            <person name="Baker S.E."/>
            <person name="Andersen M.R."/>
        </authorList>
    </citation>
    <scope>NUCLEOTIDE SEQUENCE [LARGE SCALE GENOMIC DNA]</scope>
    <source>
        <strain evidence="3">CBS 553.77</strain>
    </source>
</reference>
<feature type="compositionally biased region" description="Pro residues" evidence="1">
    <location>
        <begin position="789"/>
        <end position="799"/>
    </location>
</feature>
<feature type="compositionally biased region" description="Polar residues" evidence="1">
    <location>
        <begin position="320"/>
        <end position="333"/>
    </location>
</feature>
<evidence type="ECO:0000256" key="1">
    <source>
        <dbReference type="SAM" id="MobiDB-lite"/>
    </source>
</evidence>
<feature type="compositionally biased region" description="Basic residues" evidence="1">
    <location>
        <begin position="301"/>
        <end position="311"/>
    </location>
</feature>
<gene>
    <name evidence="2" type="ORF">BDV28DRAFT_80227</name>
</gene>
<dbReference type="Proteomes" id="UP000327118">
    <property type="component" value="Unassembled WGS sequence"/>
</dbReference>
<proteinExistence type="predicted"/>
<name>A0A5N6YT86_9EURO</name>